<feature type="compositionally biased region" description="Low complexity" evidence="1">
    <location>
        <begin position="75"/>
        <end position="111"/>
    </location>
</feature>
<dbReference type="Proteomes" id="UP000278627">
    <property type="component" value="Unassembled WGS sequence"/>
</dbReference>
<sequence>MFKSFNFRLIPSTTTNNLGVKQKKYIISKSVELLSSQFIHLRGKLATNLIAFRGIFQRCDTQHQHQPEQSIRITQPQKVPHQPQQLQQGATVGGNSRNSSSSNNNTNSTSSGSGGGGSGGGGGGGGGGSAGHSGFSSGSGDKEIPTTSSAAVATVPAIDYSDCIMYDQHPSIADSYSLVVATSADTNSTSNGNTTIGKIDSGLETQLS</sequence>
<evidence type="ECO:0000256" key="1">
    <source>
        <dbReference type="SAM" id="MobiDB-lite"/>
    </source>
</evidence>
<dbReference type="WBParaSite" id="BPAG_0000005201-mRNA-1">
    <property type="protein sequence ID" value="BPAG_0000005201-mRNA-1"/>
    <property type="gene ID" value="BPAG_0000005201"/>
</dbReference>
<evidence type="ECO:0000313" key="4">
    <source>
        <dbReference type="WBParaSite" id="BPAG_0000005201-mRNA-1"/>
    </source>
</evidence>
<evidence type="ECO:0000313" key="2">
    <source>
        <dbReference type="EMBL" id="VDN81239.1"/>
    </source>
</evidence>
<dbReference type="STRING" id="6280.A0A0N4SWN5"/>
<protein>
    <submittedName>
        <fullName evidence="2 4">Uncharacterized protein</fullName>
    </submittedName>
</protein>
<proteinExistence type="predicted"/>
<feature type="compositionally biased region" description="Low complexity" evidence="1">
    <location>
        <begin position="132"/>
        <end position="147"/>
    </location>
</feature>
<feature type="region of interest" description="Disordered" evidence="1">
    <location>
        <begin position="66"/>
        <end position="147"/>
    </location>
</feature>
<gene>
    <name evidence="2" type="ORF">BPAG_LOCUS53</name>
</gene>
<reference evidence="4" key="1">
    <citation type="submission" date="2017-02" db="UniProtKB">
        <authorList>
            <consortium name="WormBaseParasite"/>
        </authorList>
    </citation>
    <scope>IDENTIFICATION</scope>
</reference>
<keyword evidence="3" id="KW-1185">Reference proteome</keyword>
<reference evidence="2 3" key="2">
    <citation type="submission" date="2018-11" db="EMBL/GenBank/DDBJ databases">
        <authorList>
            <consortium name="Pathogen Informatics"/>
        </authorList>
    </citation>
    <scope>NUCLEOTIDE SEQUENCE [LARGE SCALE GENOMIC DNA]</scope>
</reference>
<evidence type="ECO:0000313" key="3">
    <source>
        <dbReference type="Proteomes" id="UP000278627"/>
    </source>
</evidence>
<accession>A0A0N4SWN5</accession>
<dbReference type="EMBL" id="UZAD01000002">
    <property type="protein sequence ID" value="VDN81239.1"/>
    <property type="molecule type" value="Genomic_DNA"/>
</dbReference>
<feature type="region of interest" description="Disordered" evidence="1">
    <location>
        <begin position="185"/>
        <end position="208"/>
    </location>
</feature>
<dbReference type="AlphaFoldDB" id="A0A0N4SWN5"/>
<name>A0A0N4SWN5_BRUPA</name>
<feature type="compositionally biased region" description="Low complexity" evidence="1">
    <location>
        <begin position="185"/>
        <end position="195"/>
    </location>
</feature>
<organism evidence="4">
    <name type="scientific">Brugia pahangi</name>
    <name type="common">Filarial nematode worm</name>
    <dbReference type="NCBI Taxonomy" id="6280"/>
    <lineage>
        <taxon>Eukaryota</taxon>
        <taxon>Metazoa</taxon>
        <taxon>Ecdysozoa</taxon>
        <taxon>Nematoda</taxon>
        <taxon>Chromadorea</taxon>
        <taxon>Rhabditida</taxon>
        <taxon>Spirurina</taxon>
        <taxon>Spiruromorpha</taxon>
        <taxon>Filarioidea</taxon>
        <taxon>Onchocercidae</taxon>
        <taxon>Brugia</taxon>
    </lineage>
</organism>
<feature type="compositionally biased region" description="Gly residues" evidence="1">
    <location>
        <begin position="112"/>
        <end position="131"/>
    </location>
</feature>